<dbReference type="Gene3D" id="3.30.479.30">
    <property type="entry name" value="Band 7 domain"/>
    <property type="match status" value="1"/>
</dbReference>
<organism evidence="4 5">
    <name type="scientific">Hymenobacter mucosus</name>
    <dbReference type="NCBI Taxonomy" id="1411120"/>
    <lineage>
        <taxon>Bacteria</taxon>
        <taxon>Pseudomonadati</taxon>
        <taxon>Bacteroidota</taxon>
        <taxon>Cytophagia</taxon>
        <taxon>Cytophagales</taxon>
        <taxon>Hymenobacteraceae</taxon>
        <taxon>Hymenobacter</taxon>
    </lineage>
</organism>
<evidence type="ECO:0000259" key="3">
    <source>
        <dbReference type="SMART" id="SM00244"/>
    </source>
</evidence>
<dbReference type="Gene3D" id="6.10.250.2090">
    <property type="match status" value="1"/>
</dbReference>
<evidence type="ECO:0000313" key="5">
    <source>
        <dbReference type="Proteomes" id="UP000198310"/>
    </source>
</evidence>
<dbReference type="EMBL" id="FZNS01000001">
    <property type="protein sequence ID" value="SNR34639.1"/>
    <property type="molecule type" value="Genomic_DNA"/>
</dbReference>
<dbReference type="SUPFAM" id="SSF117892">
    <property type="entry name" value="Band 7/SPFH domain"/>
    <property type="match status" value="1"/>
</dbReference>
<evidence type="ECO:0000313" key="4">
    <source>
        <dbReference type="EMBL" id="SNR34639.1"/>
    </source>
</evidence>
<dbReference type="FunFam" id="3.30.479.30:FF:000004">
    <property type="entry name" value="Putative membrane protease family, stomatin"/>
    <property type="match status" value="1"/>
</dbReference>
<comment type="subcellular location">
    <subcellularLocation>
        <location evidence="1">Membrane</location>
        <topology evidence="1">Single-pass membrane protein</topology>
    </subcellularLocation>
</comment>
<reference evidence="5" key="1">
    <citation type="submission" date="2017-06" db="EMBL/GenBank/DDBJ databases">
        <authorList>
            <person name="Varghese N."/>
            <person name="Submissions S."/>
        </authorList>
    </citation>
    <scope>NUCLEOTIDE SEQUENCE [LARGE SCALE GENOMIC DNA]</scope>
    <source>
        <strain evidence="5">DSM 28041</strain>
    </source>
</reference>
<evidence type="ECO:0000256" key="1">
    <source>
        <dbReference type="ARBA" id="ARBA00004167"/>
    </source>
</evidence>
<dbReference type="InterPro" id="IPR036013">
    <property type="entry name" value="Band_7/SPFH_dom_sf"/>
</dbReference>
<comment type="similarity">
    <text evidence="2">Belongs to the band 7/mec-2 family.</text>
</comment>
<dbReference type="PANTHER" id="PTHR10264">
    <property type="entry name" value="BAND 7 PROTEIN-RELATED"/>
    <property type="match status" value="1"/>
</dbReference>
<dbReference type="SMART" id="SM00244">
    <property type="entry name" value="PHB"/>
    <property type="match status" value="1"/>
</dbReference>
<dbReference type="Proteomes" id="UP000198310">
    <property type="component" value="Unassembled WGS sequence"/>
</dbReference>
<name>A0A238VMB6_9BACT</name>
<dbReference type="InterPro" id="IPR043202">
    <property type="entry name" value="Band-7_stomatin-like"/>
</dbReference>
<protein>
    <submittedName>
        <fullName evidence="4">SPFH domain, Band 7 family protein</fullName>
    </submittedName>
</protein>
<feature type="domain" description="Band 7" evidence="3">
    <location>
        <begin position="30"/>
        <end position="187"/>
    </location>
</feature>
<dbReference type="GO" id="GO:0098552">
    <property type="term" value="C:side of membrane"/>
    <property type="evidence" value="ECO:0007669"/>
    <property type="project" value="UniProtKB-ARBA"/>
</dbReference>
<dbReference type="CDD" id="cd08826">
    <property type="entry name" value="SPFH_eoslipins_u1"/>
    <property type="match status" value="1"/>
</dbReference>
<proteinExistence type="inferred from homology"/>
<dbReference type="PANTHER" id="PTHR10264:SF19">
    <property type="entry name" value="AT06885P-RELATED"/>
    <property type="match status" value="1"/>
</dbReference>
<keyword evidence="5" id="KW-1185">Reference proteome</keyword>
<dbReference type="PRINTS" id="PR00721">
    <property type="entry name" value="STOMATIN"/>
</dbReference>
<accession>A0A238VMB6</accession>
<dbReference type="AlphaFoldDB" id="A0A238VMB6"/>
<dbReference type="InterPro" id="IPR001972">
    <property type="entry name" value="Stomatin_HflK_fam"/>
</dbReference>
<sequence length="267" mass="30386">MVKHIHQYYLFSMTMSLLFSLLFVIVFLLMGLCIAQEYERAIVFRLGRYVGRRGPGLYWIIPLIERRTTVDIRTKTVDLEQQETITKDSVTIKVNAVLWFRVINPEDAIIKVANVNQAVYQLSVTALRNIIGQHQLDEVLKERQQINATLQQLVDAATETWGVKIEMVEIKDVEIPESMQRAMAREAEAIREKRARIIKAEAELEASIKLTQGAKQMEESPIALELRRLQMLSEIGIDNNTTTIVMVPSEFTQAAKSLTQLAGQTGN</sequence>
<dbReference type="GO" id="GO:0005886">
    <property type="term" value="C:plasma membrane"/>
    <property type="evidence" value="ECO:0007669"/>
    <property type="project" value="InterPro"/>
</dbReference>
<dbReference type="InterPro" id="IPR001107">
    <property type="entry name" value="Band_7"/>
</dbReference>
<gene>
    <name evidence="4" type="ORF">SAMN06269173_101784</name>
</gene>
<evidence type="ECO:0000256" key="2">
    <source>
        <dbReference type="ARBA" id="ARBA00008164"/>
    </source>
</evidence>
<dbReference type="Pfam" id="PF01145">
    <property type="entry name" value="Band_7"/>
    <property type="match status" value="1"/>
</dbReference>